<dbReference type="GO" id="GO:0003682">
    <property type="term" value="F:chromatin binding"/>
    <property type="evidence" value="ECO:0007669"/>
    <property type="project" value="TreeGrafter"/>
</dbReference>
<gene>
    <name evidence="6" type="primary">LOC106171402</name>
</gene>
<dbReference type="InParanoid" id="A0A1S3JBD4"/>
<dbReference type="PANTHER" id="PTHR46389">
    <property type="entry name" value="POLYCOMB GROUP PROTEIN PC"/>
    <property type="match status" value="1"/>
</dbReference>
<organism evidence="5 6">
    <name type="scientific">Lingula anatina</name>
    <name type="common">Brachiopod</name>
    <name type="synonym">Lingula unguis</name>
    <dbReference type="NCBI Taxonomy" id="7574"/>
    <lineage>
        <taxon>Eukaryota</taxon>
        <taxon>Metazoa</taxon>
        <taxon>Spiralia</taxon>
        <taxon>Lophotrochozoa</taxon>
        <taxon>Brachiopoda</taxon>
        <taxon>Linguliformea</taxon>
        <taxon>Lingulata</taxon>
        <taxon>Lingulida</taxon>
        <taxon>Linguloidea</taxon>
        <taxon>Lingulidae</taxon>
        <taxon>Lingula</taxon>
    </lineage>
</organism>
<dbReference type="InterPro" id="IPR033773">
    <property type="entry name" value="CBX7_C"/>
</dbReference>
<dbReference type="RefSeq" id="XP_013407194.1">
    <property type="nucleotide sequence ID" value="XM_013551740.1"/>
</dbReference>
<reference evidence="6" key="1">
    <citation type="submission" date="2025-08" db="UniProtKB">
        <authorList>
            <consortium name="RefSeq"/>
        </authorList>
    </citation>
    <scope>IDENTIFICATION</scope>
    <source>
        <tissue evidence="6">Gonads</tissue>
    </source>
</reference>
<dbReference type="PRINTS" id="PR00929">
    <property type="entry name" value="ATHOOK"/>
</dbReference>
<name>A0A1S3JBD4_LINAN</name>
<dbReference type="PROSITE" id="PS50013">
    <property type="entry name" value="CHROMO_2"/>
    <property type="match status" value="1"/>
</dbReference>
<evidence type="ECO:0000313" key="5">
    <source>
        <dbReference type="Proteomes" id="UP000085678"/>
    </source>
</evidence>
<feature type="domain" description="Chromo" evidence="4">
    <location>
        <begin position="11"/>
        <end position="69"/>
    </location>
</feature>
<accession>A0A1S3JBD4</accession>
<dbReference type="GO" id="GO:0000785">
    <property type="term" value="C:chromatin"/>
    <property type="evidence" value="ECO:0007669"/>
    <property type="project" value="TreeGrafter"/>
</dbReference>
<dbReference type="GeneID" id="106171402"/>
<feature type="compositionally biased region" description="Polar residues" evidence="3">
    <location>
        <begin position="182"/>
        <end position="199"/>
    </location>
</feature>
<dbReference type="OrthoDB" id="1918685at2759"/>
<evidence type="ECO:0000313" key="6">
    <source>
        <dbReference type="RefSeq" id="XP_013407194.1"/>
    </source>
</evidence>
<dbReference type="SMART" id="SM00298">
    <property type="entry name" value="CHROMO"/>
    <property type="match status" value="1"/>
</dbReference>
<evidence type="ECO:0000259" key="4">
    <source>
        <dbReference type="PROSITE" id="PS50013"/>
    </source>
</evidence>
<feature type="compositionally biased region" description="Basic residues" evidence="3">
    <location>
        <begin position="159"/>
        <end position="179"/>
    </location>
</feature>
<dbReference type="InterPro" id="IPR016197">
    <property type="entry name" value="Chromo-like_dom_sf"/>
</dbReference>
<dbReference type="STRING" id="7574.A0A1S3JBD4"/>
<dbReference type="PROSITE" id="PS00598">
    <property type="entry name" value="CHROMO_1"/>
    <property type="match status" value="1"/>
</dbReference>
<dbReference type="Proteomes" id="UP000085678">
    <property type="component" value="Unplaced"/>
</dbReference>
<dbReference type="InterPro" id="IPR017956">
    <property type="entry name" value="AT_hook_DNA-bd_motif"/>
</dbReference>
<feature type="compositionally biased region" description="Low complexity" evidence="3">
    <location>
        <begin position="84"/>
        <end position="93"/>
    </location>
</feature>
<dbReference type="GO" id="GO:0003677">
    <property type="term" value="F:DNA binding"/>
    <property type="evidence" value="ECO:0007669"/>
    <property type="project" value="InterPro"/>
</dbReference>
<dbReference type="SMART" id="SM00384">
    <property type="entry name" value="AT_hook"/>
    <property type="match status" value="2"/>
</dbReference>
<feature type="region of interest" description="Disordered" evidence="3">
    <location>
        <begin position="159"/>
        <end position="199"/>
    </location>
</feature>
<keyword evidence="2" id="KW-0539">Nucleus</keyword>
<keyword evidence="5" id="KW-1185">Reference proteome</keyword>
<protein>
    <submittedName>
        <fullName evidence="6">Chromobox protein homolog 8</fullName>
    </submittedName>
</protein>
<dbReference type="GO" id="GO:0000122">
    <property type="term" value="P:negative regulation of transcription by RNA polymerase II"/>
    <property type="evidence" value="ECO:0007669"/>
    <property type="project" value="TreeGrafter"/>
</dbReference>
<proteinExistence type="predicted"/>
<dbReference type="PANTHER" id="PTHR46389:SF3">
    <property type="entry name" value="POLYCOMB GROUP PROTEIN PC"/>
    <property type="match status" value="1"/>
</dbReference>
<dbReference type="Pfam" id="PF17218">
    <property type="entry name" value="CBX7_C"/>
    <property type="match status" value="1"/>
</dbReference>
<dbReference type="InterPro" id="IPR052458">
    <property type="entry name" value="PcG_PRC1-like_component"/>
</dbReference>
<feature type="region of interest" description="Disordered" evidence="3">
    <location>
        <begin position="65"/>
        <end position="118"/>
    </location>
</feature>
<feature type="compositionally biased region" description="Basic residues" evidence="3">
    <location>
        <begin position="70"/>
        <end position="79"/>
    </location>
</feature>
<evidence type="ECO:0000256" key="2">
    <source>
        <dbReference type="ARBA" id="ARBA00023242"/>
    </source>
</evidence>
<evidence type="ECO:0000256" key="1">
    <source>
        <dbReference type="ARBA" id="ARBA00004123"/>
    </source>
</evidence>
<comment type="subcellular location">
    <subcellularLocation>
        <location evidence="1">Nucleus</location>
    </subcellularLocation>
</comment>
<dbReference type="Pfam" id="PF00385">
    <property type="entry name" value="Chromo"/>
    <property type="match status" value="1"/>
</dbReference>
<dbReference type="InterPro" id="IPR023779">
    <property type="entry name" value="Chromodomain_CS"/>
</dbReference>
<dbReference type="InterPro" id="IPR000953">
    <property type="entry name" value="Chromo/chromo_shadow_dom"/>
</dbReference>
<dbReference type="KEGG" id="lak:106171402"/>
<dbReference type="CDD" id="cd18644">
    <property type="entry name" value="CD_polycomb"/>
    <property type="match status" value="1"/>
</dbReference>
<dbReference type="Gene3D" id="2.40.50.40">
    <property type="match status" value="1"/>
</dbReference>
<sequence length="393" mass="43910">MELSQVGDQVFAAESILKRRIRKGKVEYLVKWKGWSLKHCTWEPADNILDTRLLENFRQQLLREQEKGSPYKRRGRKPKWLLDQQARQRAAEGQQKRNSESDQGITRHDNSGGYAGDLLTADDTFSSRAFSSDKFLREGKNTTTSPGQARTGYNLALPRRKVGRPPKNRLQIKRPRGRPPKNANTFSGVFSSVKQNSGQNFDKTYNLTPGFSGAFSDKGVPSNVGVRRLSPWGKTQSSGGVLPRSFSTGILDEGDCIEETSSVSSCSTVSYDGYDDVNCQSVDASLDLNVSPSKQNNEMHENCSTSLQSTSLTTNGNSVTALPKSRFLRNIGDIEDEKSLGKKLHWHPSAEVTSTLDYVFITDVTSHHTTVTFRESVIKDGFFRNRDGEDIEK</sequence>
<dbReference type="InterPro" id="IPR023780">
    <property type="entry name" value="Chromo_domain"/>
</dbReference>
<feature type="compositionally biased region" description="Basic and acidic residues" evidence="3">
    <location>
        <begin position="94"/>
        <end position="110"/>
    </location>
</feature>
<evidence type="ECO:0000256" key="3">
    <source>
        <dbReference type="SAM" id="MobiDB-lite"/>
    </source>
</evidence>
<dbReference type="GO" id="GO:0035102">
    <property type="term" value="C:PRC1 complex"/>
    <property type="evidence" value="ECO:0007669"/>
    <property type="project" value="TreeGrafter"/>
</dbReference>
<dbReference type="AlphaFoldDB" id="A0A1S3JBD4"/>
<dbReference type="SUPFAM" id="SSF54160">
    <property type="entry name" value="Chromo domain-like"/>
    <property type="match status" value="1"/>
</dbReference>